<keyword evidence="1" id="KW-1133">Transmembrane helix</keyword>
<proteinExistence type="predicted"/>
<protein>
    <recommendedName>
        <fullName evidence="4">DUF4124 domain-containing protein</fullName>
    </recommendedName>
</protein>
<evidence type="ECO:0000313" key="3">
    <source>
        <dbReference type="Proteomes" id="UP001620461"/>
    </source>
</evidence>
<evidence type="ECO:0000313" key="2">
    <source>
        <dbReference type="EMBL" id="MFK2901838.1"/>
    </source>
</evidence>
<sequence>MSKGRHEPHDVDAPTLHRLGAIGALVLVLVLCLMYVLWEHVHSPTLSMPPPVLPPAPRLQADAPPDRVAQYRLQTRQLESYGWVEHGSVAHIPIERAMHLLVARDRALSTQPGPGSSP</sequence>
<name>A0ABW8JLX8_9GAMM</name>
<reference evidence="2 3" key="1">
    <citation type="submission" date="2020-10" db="EMBL/GenBank/DDBJ databases">
        <title>Phylogeny of dyella-like bacteria.</title>
        <authorList>
            <person name="Fu J."/>
        </authorList>
    </citation>
    <scope>NUCLEOTIDE SEQUENCE [LARGE SCALE GENOMIC DNA]</scope>
    <source>
        <strain evidence="2 3">JP1</strain>
    </source>
</reference>
<keyword evidence="1" id="KW-0812">Transmembrane</keyword>
<keyword evidence="1" id="KW-0472">Membrane</keyword>
<gene>
    <name evidence="2" type="ORF">ISP15_15980</name>
</gene>
<comment type="caution">
    <text evidence="2">The sequence shown here is derived from an EMBL/GenBank/DDBJ whole genome shotgun (WGS) entry which is preliminary data.</text>
</comment>
<evidence type="ECO:0008006" key="4">
    <source>
        <dbReference type="Google" id="ProtNLM"/>
    </source>
</evidence>
<dbReference type="EMBL" id="JADIKJ010000018">
    <property type="protein sequence ID" value="MFK2901838.1"/>
    <property type="molecule type" value="Genomic_DNA"/>
</dbReference>
<dbReference type="RefSeq" id="WP_404548701.1">
    <property type="nucleotide sequence ID" value="NZ_JADIKJ010000018.1"/>
</dbReference>
<dbReference type="Proteomes" id="UP001620461">
    <property type="component" value="Unassembled WGS sequence"/>
</dbReference>
<keyword evidence="3" id="KW-1185">Reference proteome</keyword>
<evidence type="ECO:0000256" key="1">
    <source>
        <dbReference type="SAM" id="Phobius"/>
    </source>
</evidence>
<accession>A0ABW8JLX8</accession>
<organism evidence="2 3">
    <name type="scientific">Dyella jejuensis</name>
    <dbReference type="NCBI Taxonomy" id="1432009"/>
    <lineage>
        <taxon>Bacteria</taxon>
        <taxon>Pseudomonadati</taxon>
        <taxon>Pseudomonadota</taxon>
        <taxon>Gammaproteobacteria</taxon>
        <taxon>Lysobacterales</taxon>
        <taxon>Rhodanobacteraceae</taxon>
        <taxon>Dyella</taxon>
    </lineage>
</organism>
<feature type="transmembrane region" description="Helical" evidence="1">
    <location>
        <begin position="20"/>
        <end position="38"/>
    </location>
</feature>